<gene>
    <name evidence="3" type="ORF">JCM7686_pAMI6p145</name>
</gene>
<dbReference type="InterPro" id="IPR012332">
    <property type="entry name" value="Autotransporter_pectin_lyase_C"/>
</dbReference>
<name>S5Y7J1_PARAH</name>
<evidence type="ECO:0000313" key="4">
    <source>
        <dbReference type="Proteomes" id="UP000015480"/>
    </source>
</evidence>
<evidence type="ECO:0000313" key="3">
    <source>
        <dbReference type="EMBL" id="AGT11475.1"/>
    </source>
</evidence>
<dbReference type="KEGG" id="pami:JCM7686_pAMI6p145"/>
<proteinExistence type="predicted"/>
<feature type="region of interest" description="Disordered" evidence="1">
    <location>
        <begin position="63"/>
        <end position="82"/>
    </location>
</feature>
<dbReference type="SMART" id="SM00869">
    <property type="entry name" value="Autotransporter"/>
    <property type="match status" value="1"/>
</dbReference>
<dbReference type="Proteomes" id="UP000015480">
    <property type="component" value="Plasmid pAMI6"/>
</dbReference>
<accession>S5Y7J1</accession>
<evidence type="ECO:0000259" key="2">
    <source>
        <dbReference type="PROSITE" id="PS51208"/>
    </source>
</evidence>
<feature type="domain" description="Autotransporter" evidence="2">
    <location>
        <begin position="1807"/>
        <end position="2115"/>
    </location>
</feature>
<dbReference type="InterPro" id="IPR005546">
    <property type="entry name" value="Autotransporte_beta"/>
</dbReference>
<dbReference type="InterPro" id="IPR011050">
    <property type="entry name" value="Pectin_lyase_fold/virulence"/>
</dbReference>
<reference evidence="3 4" key="1">
    <citation type="journal article" date="2014" name="BMC Genomics">
        <title>Architecture and functions of a multipartite genome of the methylotrophic bacterium Paracoccus aminophilus JCM 7686, containing primary and secondary chromids.</title>
        <authorList>
            <person name="Dziewit L."/>
            <person name="Czarnecki J."/>
            <person name="Wibberg D."/>
            <person name="Radlinska M."/>
            <person name="Mrozek P."/>
            <person name="Szymczak M."/>
            <person name="Schluter A."/>
            <person name="Puhler A."/>
            <person name="Bartosik D."/>
        </authorList>
    </citation>
    <scope>NUCLEOTIDE SEQUENCE [LARGE SCALE GENOMIC DNA]</scope>
    <source>
        <strain evidence="3">JCM 7686</strain>
        <plasmid evidence="4">Plasmid pAMI6</plasmid>
    </source>
</reference>
<sequence length="2115" mass="212747">MSSEIDLASEVPFPRRARFLLTTALASMAGMGAGAVPVLAEDLYLRLNSDDMTNGRIDWRSNSPFWSSSRTGNSRTSLGSDDTGILGDSGATSATGTLLVRDRIDVNTLVVRSNGFTIGASTQGNSSDYRLTGTGNGNGNNDQLTLDLQNNSSLGYSIRTVGQLALRGNGTLNYSYTNPDGNTVPGMNGFTIGQDATLNSTGLTSGQSTNNGTLRLSSTARHSGRLGNAQNATATIAGTVTAAVDNSGTLALNGGTLQGAVSNNNGGQLTGNGRIQGTLANTGTVTVLANDPDNSTLALNELRNTGGTVTVGSDRTLTLNADSTNSAGSGPSATGGNIQVSGTLKISDGRALTTTGSGSQLVVGGTGKVEGNLVNRDGGALTVSTNGLVTGNIDNGSNTTLRLDGTVDGRVTNAGETRLNASGAANNVTNSGTLIVSGTVNDRLTNNSGGNTEIRQGGSVGTLDNTATAVIRSGATTNRVINQGSGTVTVDQGASVGSGGIDNGATVTVNGTVAGKTNNSGTATIGSSARVGDVENTGSSATMSIANGAQVGAITGNAGTMSVSGTVSGDARNSGGTLNLAADGRINGRLTNSSGTVDVAGTLGGGVINSGTVRIGNAAATSFDNGVRVTGNYRNETGGTTELRGYTRVTGNFENNGTIRGQDNASTYLDVTQTFTHNGNVIGNDINGPNAIFITAAQIVFGSTARVTGNVLFNGEVVSSGTIDMNTDRTLLGNLTNLSGGVVNVSAVLNGDNHNITNNGTFSIRPTGVVNNINQFNNNGGLLSIAAGGALTARNLNNASPATIRNDGTITSSVDNRGTLISTGLISGPLNNRATGTATLSGTVTGAVSNAGTLQTGGNLTLASLDNTGTTSIRTGHSLTLSNGQLSNNGTVNVAGTLIANLVNNANRTVNLQGGTVQGGLSNSGTVSGGGTVTGALNNASSGTVSVGNGQSLTVAGPTSNDGRLALSGNFIGAVQNNASGSVDLSGGTLTGPLQNGGTLQGQGNVAGTVNNLSSGRIVANAGQTLTLDQGASNSGEVRLNGGTIGGAITNNVGGRIGGTGTLTGAVSNLSGASISIDRADRLSFQGGLSNAGTYTLAGSSEGTITNQSGGAVVLAGGRHDGALVNIGTLSGNGRLAGSVTNQSGGRIQADSGNTLSFDQPLSNREGGTVTFAGGTIAGGINNSGTVSGFGTLDGSIANAATGLVSIASGQQLGLAGQVQNAGRVDLAGTLAGGIDNLSGGAVALNGGTVDGVVRNQGTLSGTGTVTGAVANLAGGTMQLAGTVRGQISNLGSLITTGDLGAGAVVNGGNARVSAGTKLAVRDVVQNDQGGHLTVNGTIRQQTASRAGEALAAPVPGKALVVNAGLLDGAGVISGLVGNLASGVFSMSGTVDGLNNRGTVELAAGDALTATKGLYNAGTARIAGTLTGAVENDATLMLTGRIIGSVLNTAKGSADLSGRVNGLVANEGKLNVRRNLTVGQLDNRRGGQVTIGADQRLTSTAAVRNNGRIDLAGTLAGGLNILDAGRLVLDGGTVEGNVVSKGTLDFKTAESTGQINGTFANLTNLTLDKGHLTVAALDNRGHLKLEDSGDLTVSGALDNYGTYDQSGRLRGTLANQETGKANLAHRAVVTGDIRNAGLLSLLGSATVNGKLVNSGTVNMADGKVGGVLRTSGLQGNGRYELDVDLRNMTADRIQVSGGAATGNYYFHFNELGASAVSHIGERVTILEVDPTQNNRFGYSFDPISLSSNRITYDLVTESNGDLALTSGPNPAVGALLGNIALTHSLIGSVINRPSSPYVVGMAYEDKEKPCGVGSWGRALGGTATATGATDNGVAKYDSRVKASYYGMQVGTDLACFDNSYYGWNMAFGALLGVNQGKTDQPNFIGRGDSRRLDSITKADFDQFYGGLYVTASRDNWALDLQYRYEKTDFKLNNRAVEGEGLGLEDKGFSSRANTISGSVSYVVPIEKDGWQFVPSAGFALSKISIDTIRFTDGYRLDFKDTTRKVGFVGGTVTKTFVKPESDSALNVFATGTYYKDFAKETESTFTPGDGSLDPQHLKSSNLGAYTELSLGVNWVKVLTGGPGRPRQLSAGARIDGRYGDSLDSVGLTGQFRLQF</sequence>
<dbReference type="Gene3D" id="2.160.20.20">
    <property type="match status" value="2"/>
</dbReference>
<geneLocation type="plasmid" evidence="3 4">
    <name>pAMI6</name>
</geneLocation>
<dbReference type="PATRIC" id="fig|1367847.3.peg.4457"/>
<evidence type="ECO:0000256" key="1">
    <source>
        <dbReference type="SAM" id="MobiDB-lite"/>
    </source>
</evidence>
<dbReference type="HOGENOM" id="CLU_232180_0_0_5"/>
<dbReference type="EMBL" id="CP006654">
    <property type="protein sequence ID" value="AGT11475.1"/>
    <property type="molecule type" value="Genomic_DNA"/>
</dbReference>
<feature type="compositionally biased region" description="Polar residues" evidence="1">
    <location>
        <begin position="63"/>
        <end position="80"/>
    </location>
</feature>
<dbReference type="PROSITE" id="PS51208">
    <property type="entry name" value="AUTOTRANSPORTER"/>
    <property type="match status" value="1"/>
</dbReference>
<feature type="region of interest" description="Disordered" evidence="1">
    <location>
        <begin position="320"/>
        <end position="340"/>
    </location>
</feature>
<dbReference type="InterPro" id="IPR036709">
    <property type="entry name" value="Autotransporte_beta_dom_sf"/>
</dbReference>
<keyword evidence="4" id="KW-1185">Reference proteome</keyword>
<dbReference type="SUPFAM" id="SSF51126">
    <property type="entry name" value="Pectin lyase-like"/>
    <property type="match status" value="1"/>
</dbReference>
<dbReference type="OrthoDB" id="7779033at2"/>
<dbReference type="SUPFAM" id="SSF103515">
    <property type="entry name" value="Autotransporter"/>
    <property type="match status" value="1"/>
</dbReference>
<dbReference type="RefSeq" id="WP_020953246.1">
    <property type="nucleotide sequence ID" value="NC_022044.1"/>
</dbReference>
<organism evidence="3 4">
    <name type="scientific">Paracoccus aminophilus JCM 7686</name>
    <dbReference type="NCBI Taxonomy" id="1367847"/>
    <lineage>
        <taxon>Bacteria</taxon>
        <taxon>Pseudomonadati</taxon>
        <taxon>Pseudomonadota</taxon>
        <taxon>Alphaproteobacteria</taxon>
        <taxon>Rhodobacterales</taxon>
        <taxon>Paracoccaceae</taxon>
        <taxon>Paracoccus</taxon>
    </lineage>
</organism>
<protein>
    <recommendedName>
        <fullName evidence="2">Autotransporter domain-containing protein</fullName>
    </recommendedName>
</protein>
<keyword evidence="3" id="KW-0614">Plasmid</keyword>